<dbReference type="InterPro" id="IPR013149">
    <property type="entry name" value="ADH-like_C"/>
</dbReference>
<name>A0A5C3MRV4_9AGAM</name>
<dbReference type="Pfam" id="PF00107">
    <property type="entry name" value="ADH_zinc_N"/>
    <property type="match status" value="1"/>
</dbReference>
<dbReference type="Gene3D" id="3.90.180.10">
    <property type="entry name" value="Medium-chain alcohol dehydrogenases, catalytic domain"/>
    <property type="match status" value="1"/>
</dbReference>
<accession>A0A5C3MRV4</accession>
<dbReference type="EMBL" id="ML213522">
    <property type="protein sequence ID" value="TFK47687.1"/>
    <property type="molecule type" value="Genomic_DNA"/>
</dbReference>
<evidence type="ECO:0000259" key="2">
    <source>
        <dbReference type="Pfam" id="PF00107"/>
    </source>
</evidence>
<dbReference type="CDD" id="cd05288">
    <property type="entry name" value="PGDH"/>
    <property type="match status" value="1"/>
</dbReference>
<sequence length="358" mass="38471">MSLPTTSKVFILKRSIDDSGVKASGPDSHFTLTTQPVTLPSPETPNLILVQVLAISNDPSQILWIRGGAPDLPIVGEADPVKTYGIGRVLAVGKNVGKFKTGDLVFDLMVWAEYYTYEPTDRAYVVNGGRPLEFPLSTYLGILSTSGLTTYVGLKNVLEFKPGQSLIVSGAAGSVGHVVVQYAKNVLGASKVVAIAGSADKCAWLEKHGADEAVNYKSAEFTNELAEAVGPDGADAFFDNVAGRVYDAVLPNMKFHGKVALCGAISQYNSKGTYNADTHMVVLIRRLHVIGFTLWDHYDETPNFLKECTDAIKSGKIWIGEGTETVVDLRGKFEGIPKTWAGLFQGKNNGKLVSILAD</sequence>
<feature type="domain" description="Alcohol dehydrogenase-like C-terminal" evidence="2">
    <location>
        <begin position="175"/>
        <end position="306"/>
    </location>
</feature>
<protein>
    <submittedName>
        <fullName evidence="3">NAD(P)-binding protein</fullName>
    </submittedName>
</protein>
<organism evidence="3 4">
    <name type="scientific">Heliocybe sulcata</name>
    <dbReference type="NCBI Taxonomy" id="5364"/>
    <lineage>
        <taxon>Eukaryota</taxon>
        <taxon>Fungi</taxon>
        <taxon>Dikarya</taxon>
        <taxon>Basidiomycota</taxon>
        <taxon>Agaricomycotina</taxon>
        <taxon>Agaricomycetes</taxon>
        <taxon>Gloeophyllales</taxon>
        <taxon>Gloeophyllaceae</taxon>
        <taxon>Heliocybe</taxon>
    </lineage>
</organism>
<dbReference type="OrthoDB" id="809632at2759"/>
<dbReference type="PANTHER" id="PTHR43205:SF19">
    <property type="entry name" value="ENOYL REDUCTASE (ER) DOMAIN-CONTAINING PROTEIN"/>
    <property type="match status" value="1"/>
</dbReference>
<dbReference type="AlphaFoldDB" id="A0A5C3MRV4"/>
<dbReference type="SUPFAM" id="SSF51735">
    <property type="entry name" value="NAD(P)-binding Rossmann-fold domains"/>
    <property type="match status" value="1"/>
</dbReference>
<dbReference type="Gene3D" id="3.40.50.720">
    <property type="entry name" value="NAD(P)-binding Rossmann-like Domain"/>
    <property type="match status" value="1"/>
</dbReference>
<proteinExistence type="predicted"/>
<dbReference type="PANTHER" id="PTHR43205">
    <property type="entry name" value="PROSTAGLANDIN REDUCTASE"/>
    <property type="match status" value="1"/>
</dbReference>
<reference evidence="3 4" key="1">
    <citation type="journal article" date="2019" name="Nat. Ecol. Evol.">
        <title>Megaphylogeny resolves global patterns of mushroom evolution.</title>
        <authorList>
            <person name="Varga T."/>
            <person name="Krizsan K."/>
            <person name="Foldi C."/>
            <person name="Dima B."/>
            <person name="Sanchez-Garcia M."/>
            <person name="Sanchez-Ramirez S."/>
            <person name="Szollosi G.J."/>
            <person name="Szarkandi J.G."/>
            <person name="Papp V."/>
            <person name="Albert L."/>
            <person name="Andreopoulos W."/>
            <person name="Angelini C."/>
            <person name="Antonin V."/>
            <person name="Barry K.W."/>
            <person name="Bougher N.L."/>
            <person name="Buchanan P."/>
            <person name="Buyck B."/>
            <person name="Bense V."/>
            <person name="Catcheside P."/>
            <person name="Chovatia M."/>
            <person name="Cooper J."/>
            <person name="Damon W."/>
            <person name="Desjardin D."/>
            <person name="Finy P."/>
            <person name="Geml J."/>
            <person name="Haridas S."/>
            <person name="Hughes K."/>
            <person name="Justo A."/>
            <person name="Karasinski D."/>
            <person name="Kautmanova I."/>
            <person name="Kiss B."/>
            <person name="Kocsube S."/>
            <person name="Kotiranta H."/>
            <person name="LaButti K.M."/>
            <person name="Lechner B.E."/>
            <person name="Liimatainen K."/>
            <person name="Lipzen A."/>
            <person name="Lukacs Z."/>
            <person name="Mihaltcheva S."/>
            <person name="Morgado L.N."/>
            <person name="Niskanen T."/>
            <person name="Noordeloos M.E."/>
            <person name="Ohm R.A."/>
            <person name="Ortiz-Santana B."/>
            <person name="Ovrebo C."/>
            <person name="Racz N."/>
            <person name="Riley R."/>
            <person name="Savchenko A."/>
            <person name="Shiryaev A."/>
            <person name="Soop K."/>
            <person name="Spirin V."/>
            <person name="Szebenyi C."/>
            <person name="Tomsovsky M."/>
            <person name="Tulloss R.E."/>
            <person name="Uehling J."/>
            <person name="Grigoriev I.V."/>
            <person name="Vagvolgyi C."/>
            <person name="Papp T."/>
            <person name="Martin F.M."/>
            <person name="Miettinen O."/>
            <person name="Hibbett D.S."/>
            <person name="Nagy L.G."/>
        </authorList>
    </citation>
    <scope>NUCLEOTIDE SEQUENCE [LARGE SCALE GENOMIC DNA]</scope>
    <source>
        <strain evidence="3 4">OMC1185</strain>
    </source>
</reference>
<keyword evidence="1" id="KW-0560">Oxidoreductase</keyword>
<evidence type="ECO:0000313" key="3">
    <source>
        <dbReference type="EMBL" id="TFK47687.1"/>
    </source>
</evidence>
<dbReference type="InterPro" id="IPR011032">
    <property type="entry name" value="GroES-like_sf"/>
</dbReference>
<dbReference type="InterPro" id="IPR045010">
    <property type="entry name" value="MDR_fam"/>
</dbReference>
<evidence type="ECO:0000313" key="4">
    <source>
        <dbReference type="Proteomes" id="UP000305948"/>
    </source>
</evidence>
<dbReference type="InterPro" id="IPR036291">
    <property type="entry name" value="NAD(P)-bd_dom_sf"/>
</dbReference>
<dbReference type="GO" id="GO:0016628">
    <property type="term" value="F:oxidoreductase activity, acting on the CH-CH group of donors, NAD or NADP as acceptor"/>
    <property type="evidence" value="ECO:0007669"/>
    <property type="project" value="InterPro"/>
</dbReference>
<keyword evidence="4" id="KW-1185">Reference proteome</keyword>
<evidence type="ECO:0000256" key="1">
    <source>
        <dbReference type="ARBA" id="ARBA00023002"/>
    </source>
</evidence>
<dbReference type="SUPFAM" id="SSF50129">
    <property type="entry name" value="GroES-like"/>
    <property type="match status" value="1"/>
</dbReference>
<dbReference type="Proteomes" id="UP000305948">
    <property type="component" value="Unassembled WGS sequence"/>
</dbReference>
<gene>
    <name evidence="3" type="ORF">OE88DRAFT_1665244</name>
</gene>
<dbReference type="FunFam" id="3.40.50.720:FF:000121">
    <property type="entry name" value="Prostaglandin reductase 2"/>
    <property type="match status" value="1"/>
</dbReference>